<keyword evidence="4" id="KW-1048">Host nucleus</keyword>
<evidence type="ECO:0000256" key="12">
    <source>
        <dbReference type="ARBA" id="ARBA00022801"/>
    </source>
</evidence>
<evidence type="ECO:0000256" key="13">
    <source>
        <dbReference type="ARBA" id="ARBA00022806"/>
    </source>
</evidence>
<evidence type="ECO:0000256" key="5">
    <source>
        <dbReference type="ARBA" id="ARBA00022679"/>
    </source>
</evidence>
<dbReference type="GO" id="GO:0006260">
    <property type="term" value="P:DNA replication"/>
    <property type="evidence" value="ECO:0007669"/>
    <property type="project" value="UniProtKB-KW"/>
</dbReference>
<evidence type="ECO:0000259" key="17">
    <source>
        <dbReference type="PROSITE" id="PS52020"/>
    </source>
</evidence>
<feature type="domain" description="CRESS-DNA virus Rep endonuclease" evidence="17">
    <location>
        <begin position="29"/>
        <end position="124"/>
    </location>
</feature>
<evidence type="ECO:0000256" key="15">
    <source>
        <dbReference type="ARBA" id="ARBA00023124"/>
    </source>
</evidence>
<keyword evidence="6" id="KW-0548">Nucleotidyltransferase</keyword>
<dbReference type="Proteomes" id="UP000203979">
    <property type="component" value="Segment"/>
</dbReference>
<dbReference type="EMBL" id="KF738877">
    <property type="protein sequence ID" value="AHH31468.1"/>
    <property type="molecule type" value="Genomic_DNA"/>
</dbReference>
<evidence type="ECO:0000256" key="6">
    <source>
        <dbReference type="ARBA" id="ARBA00022695"/>
    </source>
</evidence>
<evidence type="ECO:0000256" key="10">
    <source>
        <dbReference type="ARBA" id="ARBA00022741"/>
    </source>
</evidence>
<accession>W5U1V6</accession>
<keyword evidence="16" id="KW-0238">DNA-binding</keyword>
<dbReference type="GO" id="GO:0004519">
    <property type="term" value="F:endonuclease activity"/>
    <property type="evidence" value="ECO:0007669"/>
    <property type="project" value="UniProtKB-KW"/>
</dbReference>
<evidence type="ECO:0000256" key="1">
    <source>
        <dbReference type="ARBA" id="ARBA00001946"/>
    </source>
</evidence>
<keyword evidence="12" id="KW-0378">Hydrolase</keyword>
<evidence type="ECO:0000313" key="19">
    <source>
        <dbReference type="Proteomes" id="UP000203979"/>
    </source>
</evidence>
<dbReference type="GO" id="GO:0000166">
    <property type="term" value="F:nucleotide binding"/>
    <property type="evidence" value="ECO:0007669"/>
    <property type="project" value="UniProtKB-KW"/>
</dbReference>
<dbReference type="RefSeq" id="YP_009001743.1">
    <property type="nucleotide sequence ID" value="NC_023430.1"/>
</dbReference>
<evidence type="ECO:0000256" key="9">
    <source>
        <dbReference type="ARBA" id="ARBA00022723"/>
    </source>
</evidence>
<dbReference type="GO" id="GO:0046872">
    <property type="term" value="F:metal ion binding"/>
    <property type="evidence" value="ECO:0007669"/>
    <property type="project" value="UniProtKB-KW"/>
</dbReference>
<keyword evidence="11" id="KW-0255">Endonuclease</keyword>
<comment type="subcellular location">
    <subcellularLocation>
        <location evidence="2">Host nucleus</location>
    </subcellularLocation>
</comment>
<keyword evidence="8" id="KW-0540">Nuclease</keyword>
<keyword evidence="19" id="KW-1185">Reference proteome</keyword>
<dbReference type="OrthoDB" id="9195at10239"/>
<evidence type="ECO:0000256" key="2">
    <source>
        <dbReference type="ARBA" id="ARBA00004147"/>
    </source>
</evidence>
<evidence type="ECO:0000256" key="4">
    <source>
        <dbReference type="ARBA" id="ARBA00022562"/>
    </source>
</evidence>
<dbReference type="SUPFAM" id="SSF52540">
    <property type="entry name" value="P-loop containing nucleoside triphosphate hydrolases"/>
    <property type="match status" value="1"/>
</dbReference>
<dbReference type="Gene3D" id="3.40.1310.20">
    <property type="match status" value="1"/>
</dbReference>
<dbReference type="Pfam" id="PF02407">
    <property type="entry name" value="Viral_Rep"/>
    <property type="match status" value="1"/>
</dbReference>
<sequence>MGLLRVYYSGQQARRLVILAVVWPMVGTTQRSRGWVFTINNYNEWDFVNISKLEEKAQYYIYGKERGEEGTPHLQGFAYFKQRISFNGIRDILTRAHVEIQRGFNAQAIDYCKKEGEFTEWGEPSRGPAGQKDKWKDVLQLARQGKVQEIEERYPAIFLRYFQKLCGFYRPEHSIILENFTNEWWWGPTGTGKFKKLNDDYPDPYEKSLDPWWDNYQREEIVAIEEFEPRCKINSFLLKRWADRYPFRCEVKGAFLSKLRPLKIIVISNYQLDECFPNSKDLDPLKRRFKEIHFP</sequence>
<dbReference type="PROSITE" id="PS52020">
    <property type="entry name" value="CRESS_DNA_REP"/>
    <property type="match status" value="1"/>
</dbReference>
<comment type="cofactor">
    <cofactor evidence="1">
        <name>Mg(2+)</name>
        <dbReference type="ChEBI" id="CHEBI:18420"/>
    </cofactor>
</comment>
<name>W5U1V6_9VIRU</name>
<keyword evidence="10" id="KW-0547">Nucleotide-binding</keyword>
<evidence type="ECO:0000256" key="3">
    <source>
        <dbReference type="ARBA" id="ARBA00014531"/>
    </source>
</evidence>
<dbReference type="GO" id="GO:0042025">
    <property type="term" value="C:host cell nucleus"/>
    <property type="evidence" value="ECO:0007669"/>
    <property type="project" value="UniProtKB-SubCell"/>
</dbReference>
<keyword evidence="15" id="KW-0190">Covalent protein-DNA linkage</keyword>
<proteinExistence type="predicted"/>
<dbReference type="GO" id="GO:0016779">
    <property type="term" value="F:nucleotidyltransferase activity"/>
    <property type="evidence" value="ECO:0007669"/>
    <property type="project" value="UniProtKB-KW"/>
</dbReference>
<dbReference type="GO" id="GO:0003677">
    <property type="term" value="F:DNA binding"/>
    <property type="evidence" value="ECO:0007669"/>
    <property type="project" value="UniProtKB-KW"/>
</dbReference>
<evidence type="ECO:0000256" key="7">
    <source>
        <dbReference type="ARBA" id="ARBA00022705"/>
    </source>
</evidence>
<evidence type="ECO:0000256" key="14">
    <source>
        <dbReference type="ARBA" id="ARBA00022840"/>
    </source>
</evidence>
<evidence type="ECO:0000256" key="11">
    <source>
        <dbReference type="ARBA" id="ARBA00022759"/>
    </source>
</evidence>
<evidence type="ECO:0000313" key="18">
    <source>
        <dbReference type="EMBL" id="AHH31468.1"/>
    </source>
</evidence>
<keyword evidence="14" id="KW-0067">ATP-binding</keyword>
<keyword evidence="9" id="KW-0479">Metal-binding</keyword>
<evidence type="ECO:0000256" key="16">
    <source>
        <dbReference type="ARBA" id="ARBA00023125"/>
    </source>
</evidence>
<dbReference type="GO" id="GO:0016787">
    <property type="term" value="F:hydrolase activity"/>
    <property type="evidence" value="ECO:0007669"/>
    <property type="project" value="UniProtKB-KW"/>
</dbReference>
<dbReference type="KEGG" id="vg:18263705"/>
<dbReference type="InterPro" id="IPR027417">
    <property type="entry name" value="P-loop_NTPase"/>
</dbReference>
<evidence type="ECO:0000256" key="8">
    <source>
        <dbReference type="ARBA" id="ARBA00022722"/>
    </source>
</evidence>
<dbReference type="InterPro" id="IPR049912">
    <property type="entry name" value="CRESS_DNA_REP"/>
</dbReference>
<keyword evidence="13" id="KW-0347">Helicase</keyword>
<protein>
    <recommendedName>
        <fullName evidence="3">Replication-associated protein</fullName>
    </recommendedName>
</protein>
<keyword evidence="7" id="KW-0235">DNA replication</keyword>
<dbReference type="GeneID" id="18263705"/>
<reference evidence="18 19" key="1">
    <citation type="journal article" date="2014" name="Infect. Genet. Evol.">
        <title>Novel circular DNA viruses identified in Procordulia grayi and Xanthocnemis zealandica larvae using metagenomic approaches.</title>
        <authorList>
            <person name="Dayaram A."/>
            <person name="Galatowitsch M."/>
            <person name="Harding J.S."/>
            <person name="Arguello-Astorga G.R."/>
            <person name="Varsani A."/>
        </authorList>
    </citation>
    <scope>NUCLEOTIDE SEQUENCE [LARGE SCALE GENOMIC DNA]</scope>
    <source>
        <strain evidence="18">DflaCV-4_NZ-PG3-LG</strain>
    </source>
</reference>
<keyword evidence="5" id="KW-0808">Transferase</keyword>
<organism evidence="18 19">
    <name type="scientific">Dragonfly larvae associated circular virus-4</name>
    <dbReference type="NCBI Taxonomy" id="1454025"/>
    <lineage>
        <taxon>Viruses</taxon>
        <taxon>Monodnaviria</taxon>
        <taxon>Shotokuvirae</taxon>
        <taxon>Cressdnaviricota</taxon>
        <taxon>Arfiviricetes</taxon>
        <taxon>Rohanvirales</taxon>
        <taxon>Adamaviridae</taxon>
        <taxon>Stoorivirus</taxon>
        <taxon>Stoorivirus tarnae</taxon>
    </lineage>
</organism>